<dbReference type="InterPro" id="IPR019277">
    <property type="entry name" value="DUF2304"/>
</dbReference>
<dbReference type="Proteomes" id="UP000256977">
    <property type="component" value="Unassembled WGS sequence"/>
</dbReference>
<proteinExistence type="predicted"/>
<reference evidence="2 3" key="1">
    <citation type="submission" date="2018-07" db="EMBL/GenBank/DDBJ databases">
        <title>Genomic Encyclopedia of Type Strains, Phase III (KMG-III): the genomes of soil and plant-associated and newly described type strains.</title>
        <authorList>
            <person name="Whitman W."/>
        </authorList>
    </citation>
    <scope>NUCLEOTIDE SEQUENCE [LARGE SCALE GENOMIC DNA]</scope>
    <source>
        <strain evidence="2 3">CECT 7287</strain>
    </source>
</reference>
<sequence>MNPDIYFVSFMIGIGFTATVLHLIRVRKLREQYALLWLALGMLMIVLSPFPGIIDRLASFFNVDYAPSLLYLLAFIGVLFLLMHMSIALSSLTGRVIKLTQTLAMQEQRIRELEQQKLKIPRIFAQEAAERAEMDDRAW</sequence>
<feature type="transmembrane region" description="Helical" evidence="1">
    <location>
        <begin position="6"/>
        <end position="26"/>
    </location>
</feature>
<name>A0A3D9IFG6_9BACL</name>
<organism evidence="2 3">
    <name type="scientific">Cohnella phaseoli</name>
    <dbReference type="NCBI Taxonomy" id="456490"/>
    <lineage>
        <taxon>Bacteria</taxon>
        <taxon>Bacillati</taxon>
        <taxon>Bacillota</taxon>
        <taxon>Bacilli</taxon>
        <taxon>Bacillales</taxon>
        <taxon>Paenibacillaceae</taxon>
        <taxon>Cohnella</taxon>
    </lineage>
</organism>
<dbReference type="AlphaFoldDB" id="A0A3D9IFG6"/>
<keyword evidence="1" id="KW-0812">Transmembrane</keyword>
<accession>A0A3D9IFG6</accession>
<evidence type="ECO:0000313" key="2">
    <source>
        <dbReference type="EMBL" id="RED60524.1"/>
    </source>
</evidence>
<evidence type="ECO:0000313" key="3">
    <source>
        <dbReference type="Proteomes" id="UP000256977"/>
    </source>
</evidence>
<keyword evidence="1" id="KW-1133">Transmembrane helix</keyword>
<gene>
    <name evidence="2" type="ORF">DFP98_13046</name>
</gene>
<dbReference type="OrthoDB" id="677868at2"/>
<dbReference type="RefSeq" id="WP_116064175.1">
    <property type="nucleotide sequence ID" value="NZ_QRDZ01000030.1"/>
</dbReference>
<comment type="caution">
    <text evidence="2">The sequence shown here is derived from an EMBL/GenBank/DDBJ whole genome shotgun (WGS) entry which is preliminary data.</text>
</comment>
<evidence type="ECO:0000256" key="1">
    <source>
        <dbReference type="SAM" id="Phobius"/>
    </source>
</evidence>
<protein>
    <recommendedName>
        <fullName evidence="4">DUF2304 domain-containing protein</fullName>
    </recommendedName>
</protein>
<keyword evidence="1" id="KW-0472">Membrane</keyword>
<feature type="transmembrane region" description="Helical" evidence="1">
    <location>
        <begin position="33"/>
        <end position="54"/>
    </location>
</feature>
<evidence type="ECO:0008006" key="4">
    <source>
        <dbReference type="Google" id="ProtNLM"/>
    </source>
</evidence>
<feature type="transmembrane region" description="Helical" evidence="1">
    <location>
        <begin position="69"/>
        <end position="89"/>
    </location>
</feature>
<keyword evidence="3" id="KW-1185">Reference proteome</keyword>
<dbReference type="Pfam" id="PF10066">
    <property type="entry name" value="DUF2304"/>
    <property type="match status" value="1"/>
</dbReference>
<dbReference type="EMBL" id="QRDZ01000030">
    <property type="protein sequence ID" value="RED60524.1"/>
    <property type="molecule type" value="Genomic_DNA"/>
</dbReference>